<dbReference type="InterPro" id="IPR007159">
    <property type="entry name" value="SpoVT-AbrB_dom"/>
</dbReference>
<dbReference type="EMBL" id="FOAK01000011">
    <property type="protein sequence ID" value="SEL16302.1"/>
    <property type="molecule type" value="Genomic_DNA"/>
</dbReference>
<dbReference type="OrthoDB" id="67352at2157"/>
<dbReference type="Gene3D" id="2.10.260.10">
    <property type="match status" value="1"/>
</dbReference>
<dbReference type="InterPro" id="IPR037914">
    <property type="entry name" value="SpoVT-AbrB_sf"/>
</dbReference>
<feature type="domain" description="SpoVT-AbrB" evidence="1">
    <location>
        <begin position="5"/>
        <end position="50"/>
    </location>
</feature>
<dbReference type="GO" id="GO:0003677">
    <property type="term" value="F:DNA binding"/>
    <property type="evidence" value="ECO:0007669"/>
    <property type="project" value="InterPro"/>
</dbReference>
<evidence type="ECO:0000313" key="3">
    <source>
        <dbReference type="Proteomes" id="UP000199506"/>
    </source>
</evidence>
<dbReference type="SUPFAM" id="SSF89447">
    <property type="entry name" value="AbrB/MazE/MraZ-like"/>
    <property type="match status" value="1"/>
</dbReference>
<evidence type="ECO:0000259" key="1">
    <source>
        <dbReference type="SMART" id="SM00966"/>
    </source>
</evidence>
<name>A0A1H7MYB0_9EURY</name>
<sequence>MYAITEVSSSNQVVVPAEFRKHYDIAAGDEISWTNTEEGILLKIEKKVTEEDIIGLIKNELRYNSVEIKKRGSKGLKW</sequence>
<organism evidence="2 3">
    <name type="scientific">Methanobrevibacter gottschalkii</name>
    <dbReference type="NCBI Taxonomy" id="190974"/>
    <lineage>
        <taxon>Archaea</taxon>
        <taxon>Methanobacteriati</taxon>
        <taxon>Methanobacteriota</taxon>
        <taxon>Methanomada group</taxon>
        <taxon>Methanobacteria</taxon>
        <taxon>Methanobacteriales</taxon>
        <taxon>Methanobacteriaceae</taxon>
        <taxon>Methanobrevibacter</taxon>
    </lineage>
</organism>
<dbReference type="RefSeq" id="WP_091699689.1">
    <property type="nucleotide sequence ID" value="NZ_FOAK01000011.1"/>
</dbReference>
<evidence type="ECO:0000313" key="2">
    <source>
        <dbReference type="EMBL" id="SEL16302.1"/>
    </source>
</evidence>
<dbReference type="AlphaFoldDB" id="A0A1H7MYB0"/>
<accession>A0A1H7MYB0</accession>
<dbReference type="Proteomes" id="UP000199506">
    <property type="component" value="Unassembled WGS sequence"/>
</dbReference>
<dbReference type="SMART" id="SM00966">
    <property type="entry name" value="SpoVT_AbrB"/>
    <property type="match status" value="1"/>
</dbReference>
<reference evidence="2 3" key="1">
    <citation type="submission" date="2016-10" db="EMBL/GenBank/DDBJ databases">
        <authorList>
            <person name="de Groot N.N."/>
        </authorList>
    </citation>
    <scope>NUCLEOTIDE SEQUENCE [LARGE SCALE GENOMIC DNA]</scope>
    <source>
        <strain evidence="2 3">DSM 11978</strain>
    </source>
</reference>
<proteinExistence type="predicted"/>
<gene>
    <name evidence="2" type="ORF">SAMN05216439_0089</name>
</gene>
<protein>
    <submittedName>
        <fullName evidence="2">Looped-hinge helix DNA binding domain-containing protein, AbrB family</fullName>
    </submittedName>
</protein>
<dbReference type="Pfam" id="PF04014">
    <property type="entry name" value="MazE_antitoxin"/>
    <property type="match status" value="1"/>
</dbReference>